<protein>
    <submittedName>
        <fullName evidence="1">Uncharacterized protein</fullName>
    </submittedName>
</protein>
<dbReference type="Proteomes" id="UP001172155">
    <property type="component" value="Unassembled WGS sequence"/>
</dbReference>
<evidence type="ECO:0000313" key="1">
    <source>
        <dbReference type="EMBL" id="KAK0753170.1"/>
    </source>
</evidence>
<evidence type="ECO:0000313" key="2">
    <source>
        <dbReference type="Proteomes" id="UP001172155"/>
    </source>
</evidence>
<organism evidence="1 2">
    <name type="scientific">Schizothecium vesticola</name>
    <dbReference type="NCBI Taxonomy" id="314040"/>
    <lineage>
        <taxon>Eukaryota</taxon>
        <taxon>Fungi</taxon>
        <taxon>Dikarya</taxon>
        <taxon>Ascomycota</taxon>
        <taxon>Pezizomycotina</taxon>
        <taxon>Sordariomycetes</taxon>
        <taxon>Sordariomycetidae</taxon>
        <taxon>Sordariales</taxon>
        <taxon>Schizotheciaceae</taxon>
        <taxon>Schizothecium</taxon>
    </lineage>
</organism>
<dbReference type="AlphaFoldDB" id="A0AA40F8J6"/>
<comment type="caution">
    <text evidence="1">The sequence shown here is derived from an EMBL/GenBank/DDBJ whole genome shotgun (WGS) entry which is preliminary data.</text>
</comment>
<accession>A0AA40F8J6</accession>
<keyword evidence="2" id="KW-1185">Reference proteome</keyword>
<dbReference type="EMBL" id="JAUKUD010000001">
    <property type="protein sequence ID" value="KAK0753170.1"/>
    <property type="molecule type" value="Genomic_DNA"/>
</dbReference>
<gene>
    <name evidence="1" type="ORF">B0T18DRAFT_312824</name>
</gene>
<reference evidence="1" key="1">
    <citation type="submission" date="2023-06" db="EMBL/GenBank/DDBJ databases">
        <title>Genome-scale phylogeny and comparative genomics of the fungal order Sordariales.</title>
        <authorList>
            <consortium name="Lawrence Berkeley National Laboratory"/>
            <person name="Hensen N."/>
            <person name="Bonometti L."/>
            <person name="Westerberg I."/>
            <person name="Brannstrom I.O."/>
            <person name="Guillou S."/>
            <person name="Cros-Aarteil S."/>
            <person name="Calhoun S."/>
            <person name="Haridas S."/>
            <person name="Kuo A."/>
            <person name="Mondo S."/>
            <person name="Pangilinan J."/>
            <person name="Riley R."/>
            <person name="LaButti K."/>
            <person name="Andreopoulos B."/>
            <person name="Lipzen A."/>
            <person name="Chen C."/>
            <person name="Yanf M."/>
            <person name="Daum C."/>
            <person name="Ng V."/>
            <person name="Clum A."/>
            <person name="Steindorff A."/>
            <person name="Ohm R."/>
            <person name="Martin F."/>
            <person name="Silar P."/>
            <person name="Natvig D."/>
            <person name="Lalanne C."/>
            <person name="Gautier V."/>
            <person name="Ament-velasquez S.L."/>
            <person name="Kruys A."/>
            <person name="Hutchinson M.I."/>
            <person name="Powell A.J."/>
            <person name="Barry K."/>
            <person name="Miller A.N."/>
            <person name="Grigoriev I.V."/>
            <person name="Debuchy R."/>
            <person name="Gladieux P."/>
            <person name="Thoren M.H."/>
            <person name="Johannesson H."/>
        </authorList>
    </citation>
    <scope>NUCLEOTIDE SEQUENCE</scope>
    <source>
        <strain evidence="1">SMH3187-1</strain>
    </source>
</reference>
<feature type="non-terminal residue" evidence="1">
    <location>
        <position position="1"/>
    </location>
</feature>
<proteinExistence type="predicted"/>
<name>A0AA40F8J6_9PEZI</name>
<sequence length="115" mass="13062">PVLKPAWLILTKIKRAVMYIGSTRPASRRKLAANSYDINFLLSWLQHRGQTIDFSGYPCANSLAKDRLYLATASLWKFWEEKQLGDFHLLRSVLTDDDQEIVISVDVPGSPEIKG</sequence>